<dbReference type="Pfam" id="PF06035">
    <property type="entry name" value="Peptidase_C93"/>
    <property type="match status" value="1"/>
</dbReference>
<dbReference type="InterPro" id="IPR010319">
    <property type="entry name" value="Transglutaminase-like_Cys_pept"/>
</dbReference>
<proteinExistence type="predicted"/>
<evidence type="ECO:0000313" key="3">
    <source>
        <dbReference type="EMBL" id="ABD06949.1"/>
    </source>
</evidence>
<dbReference type="PANTHER" id="PTHR39327">
    <property type="match status" value="1"/>
</dbReference>
<accession>Q2IXW1</accession>
<keyword evidence="4" id="KW-1185">Reference proteome</keyword>
<protein>
    <recommendedName>
        <fullName evidence="5">Transglutaminase</fullName>
    </recommendedName>
</protein>
<dbReference type="HOGENOM" id="CLU_070000_0_0_5"/>
<feature type="chain" id="PRO_5004210352" description="Transglutaminase" evidence="2">
    <location>
        <begin position="35"/>
        <end position="328"/>
    </location>
</feature>
<feature type="signal peptide" evidence="2">
    <location>
        <begin position="1"/>
        <end position="34"/>
    </location>
</feature>
<evidence type="ECO:0008006" key="5">
    <source>
        <dbReference type="Google" id="ProtNLM"/>
    </source>
</evidence>
<feature type="region of interest" description="Disordered" evidence="1">
    <location>
        <begin position="74"/>
        <end position="94"/>
    </location>
</feature>
<dbReference type="InterPro" id="IPR038765">
    <property type="entry name" value="Papain-like_cys_pep_sf"/>
</dbReference>
<evidence type="ECO:0000256" key="2">
    <source>
        <dbReference type="SAM" id="SignalP"/>
    </source>
</evidence>
<dbReference type="SUPFAM" id="SSF54001">
    <property type="entry name" value="Cysteine proteinases"/>
    <property type="match status" value="1"/>
</dbReference>
<dbReference type="OrthoDB" id="5401788at2"/>
<name>Q2IXW1_RHOP2</name>
<dbReference type="STRING" id="316058.RPB_2244"/>
<dbReference type="EMBL" id="CP000250">
    <property type="protein sequence ID" value="ABD06949.1"/>
    <property type="molecule type" value="Genomic_DNA"/>
</dbReference>
<dbReference type="AlphaFoldDB" id="Q2IXW1"/>
<dbReference type="Gene3D" id="3.10.620.30">
    <property type="match status" value="1"/>
</dbReference>
<evidence type="ECO:0000256" key="1">
    <source>
        <dbReference type="SAM" id="MobiDB-lite"/>
    </source>
</evidence>
<keyword evidence="2" id="KW-0732">Signal</keyword>
<dbReference type="PANTHER" id="PTHR39327:SF1">
    <property type="entry name" value="BLR5470 PROTEIN"/>
    <property type="match status" value="1"/>
</dbReference>
<organism evidence="3 4">
    <name type="scientific">Rhodopseudomonas palustris (strain HaA2)</name>
    <dbReference type="NCBI Taxonomy" id="316058"/>
    <lineage>
        <taxon>Bacteria</taxon>
        <taxon>Pseudomonadati</taxon>
        <taxon>Pseudomonadota</taxon>
        <taxon>Alphaproteobacteria</taxon>
        <taxon>Hyphomicrobiales</taxon>
        <taxon>Nitrobacteraceae</taxon>
        <taxon>Rhodopseudomonas</taxon>
    </lineage>
</organism>
<evidence type="ECO:0000313" key="4">
    <source>
        <dbReference type="Proteomes" id="UP000008809"/>
    </source>
</evidence>
<dbReference type="Proteomes" id="UP000008809">
    <property type="component" value="Chromosome"/>
</dbReference>
<dbReference type="KEGG" id="rpb:RPB_2244"/>
<dbReference type="eggNOG" id="COG3672">
    <property type="taxonomic scope" value="Bacteria"/>
</dbReference>
<reference evidence="3 4" key="1">
    <citation type="submission" date="2006-01" db="EMBL/GenBank/DDBJ databases">
        <title>Complete sequence of Rhodopseudomonas palustris HaA2.</title>
        <authorList>
            <consortium name="US DOE Joint Genome Institute"/>
            <person name="Copeland A."/>
            <person name="Lucas S."/>
            <person name="Lapidus A."/>
            <person name="Barry K."/>
            <person name="Detter J.C."/>
            <person name="Glavina T."/>
            <person name="Hammon N."/>
            <person name="Israni S."/>
            <person name="Pitluck S."/>
            <person name="Chain P."/>
            <person name="Malfatti S."/>
            <person name="Shin M."/>
            <person name="Vergez L."/>
            <person name="Schmutz J."/>
            <person name="Larimer F."/>
            <person name="Land M."/>
            <person name="Hauser L."/>
            <person name="Pelletier D.A."/>
            <person name="Kyrpides N."/>
            <person name="Anderson I."/>
            <person name="Oda Y."/>
            <person name="Harwood C.S."/>
            <person name="Richardson P."/>
        </authorList>
    </citation>
    <scope>NUCLEOTIDE SEQUENCE [LARGE SCALE GENOMIC DNA]</scope>
    <source>
        <strain evidence="3 4">HaA2</strain>
    </source>
</reference>
<sequence>MLRIDQPRVFPRALGLALALSVGTLLGGTSPADARTKRPSSEPAIDSSLPMTAPHVRFFTINAVLAKHDGMRKSASGPVELASTDPASRSAVASDAPVLPAIEAPTDEPFGLMTFRAPEGVLWTKWRAVKAAMDADAGSIVRCNSDDSRCSPSERRFTALMRGARDASDARARAELVNRAVNQAVRYVNDYQQHGVADLWTSPLQTLRSGIGDCEDYAIAKYALLRSAGADEADLKLVLVRDLAVRQDHAVLAVRLDGRWLVLDNRRSSLLEGRDLQSFMPLFAIDHRGVSLFAAPYAARPHHESESDMAPAADVEVAGGSSSLPFQL</sequence>
<gene>
    <name evidence="3" type="ordered locus">RPB_2244</name>
</gene>